<proteinExistence type="predicted"/>
<keyword evidence="3" id="KW-1185">Reference proteome</keyword>
<evidence type="ECO:0000256" key="1">
    <source>
        <dbReference type="SAM" id="Phobius"/>
    </source>
</evidence>
<reference evidence="2 3" key="1">
    <citation type="submission" date="2019-10" db="EMBL/GenBank/DDBJ databases">
        <title>Nocardioides novel species isolated from the excrement of Marmot.</title>
        <authorList>
            <person name="Zhang G."/>
        </authorList>
    </citation>
    <scope>NUCLEOTIDE SEQUENCE [LARGE SCALE GENOMIC DNA]</scope>
    <source>
        <strain evidence="3">zg-579</strain>
    </source>
</reference>
<gene>
    <name evidence="2" type="ORF">GGQ22_11450</name>
</gene>
<keyword evidence="1" id="KW-0812">Transmembrane</keyword>
<dbReference type="EMBL" id="WLCI01000012">
    <property type="protein sequence ID" value="MTB95702.1"/>
    <property type="molecule type" value="Genomic_DNA"/>
</dbReference>
<dbReference type="AlphaFoldDB" id="A0A6I3JC13"/>
<keyword evidence="1" id="KW-0472">Membrane</keyword>
<dbReference type="Proteomes" id="UP000433406">
    <property type="component" value="Unassembled WGS sequence"/>
</dbReference>
<feature type="transmembrane region" description="Helical" evidence="1">
    <location>
        <begin position="40"/>
        <end position="61"/>
    </location>
</feature>
<dbReference type="RefSeq" id="WP_154615179.1">
    <property type="nucleotide sequence ID" value="NZ_CP053660.1"/>
</dbReference>
<accession>A0A6I3JC13</accession>
<keyword evidence="1" id="KW-1133">Transmembrane helix</keyword>
<name>A0A6I3JC13_9ACTN</name>
<sequence length="74" mass="7564">MAHRLARVLGSSLLLSGFLTLVAALVCHVSGGPEGTHASAVWVLGVLGLLLIANSLVLLVVESQVRAQHEPSAG</sequence>
<protein>
    <submittedName>
        <fullName evidence="2">Uncharacterized protein</fullName>
    </submittedName>
</protein>
<comment type="caution">
    <text evidence="2">The sequence shown here is derived from an EMBL/GenBank/DDBJ whole genome shotgun (WGS) entry which is preliminary data.</text>
</comment>
<evidence type="ECO:0000313" key="3">
    <source>
        <dbReference type="Proteomes" id="UP000433406"/>
    </source>
</evidence>
<evidence type="ECO:0000313" key="2">
    <source>
        <dbReference type="EMBL" id="MTB95702.1"/>
    </source>
</evidence>
<organism evidence="2 3">
    <name type="scientific">Nocardioides marmotae</name>
    <dbReference type="NCBI Taxonomy" id="2663857"/>
    <lineage>
        <taxon>Bacteria</taxon>
        <taxon>Bacillati</taxon>
        <taxon>Actinomycetota</taxon>
        <taxon>Actinomycetes</taxon>
        <taxon>Propionibacteriales</taxon>
        <taxon>Nocardioidaceae</taxon>
        <taxon>Nocardioides</taxon>
    </lineage>
</organism>